<accession>A0ABR4TVV6</accession>
<reference evidence="1 2" key="1">
    <citation type="submission" date="2014-07" db="EMBL/GenBank/DDBJ databases">
        <authorList>
            <person name="Pisani N.G."/>
            <person name="Newman J.D."/>
        </authorList>
    </citation>
    <scope>NUCLEOTIDE SEQUENCE [LARGE SCALE GENOMIC DNA]</scope>
    <source>
        <strain evidence="1 2">LMG 24720</strain>
    </source>
</reference>
<proteinExistence type="predicted"/>
<dbReference type="Proteomes" id="UP000028349">
    <property type="component" value="Unassembled WGS sequence"/>
</dbReference>
<gene>
    <name evidence="1" type="ORF">HY04_06140</name>
</gene>
<name>A0ABR4TVV6_9FLAO</name>
<evidence type="ECO:0000313" key="2">
    <source>
        <dbReference type="Proteomes" id="UP000028349"/>
    </source>
</evidence>
<dbReference type="EMBL" id="JPEP01000002">
    <property type="protein sequence ID" value="KEY18102.1"/>
    <property type="molecule type" value="Genomic_DNA"/>
</dbReference>
<evidence type="ECO:0000313" key="1">
    <source>
        <dbReference type="EMBL" id="KEY18102.1"/>
    </source>
</evidence>
<sequence>MQKYKLNAKLNLFGIFYRLNLSFFDRTANFYGSKIKTFFNYFLINVLIFKSKLINIKSKSGKKWELLEIFI</sequence>
<organism evidence="1 2">
    <name type="scientific">Kaistella antarctica</name>
    <dbReference type="NCBI Taxonomy" id="266748"/>
    <lineage>
        <taxon>Bacteria</taxon>
        <taxon>Pseudomonadati</taxon>
        <taxon>Bacteroidota</taxon>
        <taxon>Flavobacteriia</taxon>
        <taxon>Flavobacteriales</taxon>
        <taxon>Weeksellaceae</taxon>
        <taxon>Chryseobacterium group</taxon>
        <taxon>Kaistella</taxon>
    </lineage>
</organism>
<protein>
    <submittedName>
        <fullName evidence="1">Uncharacterized protein</fullName>
    </submittedName>
</protein>
<comment type="caution">
    <text evidence="1">The sequence shown here is derived from an EMBL/GenBank/DDBJ whole genome shotgun (WGS) entry which is preliminary data.</text>
</comment>
<keyword evidence="2" id="KW-1185">Reference proteome</keyword>